<dbReference type="EMBL" id="JAWDJW010010806">
    <property type="protein sequence ID" value="KAK3045282.1"/>
    <property type="molecule type" value="Genomic_DNA"/>
</dbReference>
<dbReference type="Proteomes" id="UP001186974">
    <property type="component" value="Unassembled WGS sequence"/>
</dbReference>
<organism evidence="1 2">
    <name type="scientific">Coniosporium uncinatum</name>
    <dbReference type="NCBI Taxonomy" id="93489"/>
    <lineage>
        <taxon>Eukaryota</taxon>
        <taxon>Fungi</taxon>
        <taxon>Dikarya</taxon>
        <taxon>Ascomycota</taxon>
        <taxon>Pezizomycotina</taxon>
        <taxon>Dothideomycetes</taxon>
        <taxon>Dothideomycetes incertae sedis</taxon>
        <taxon>Coniosporium</taxon>
    </lineage>
</organism>
<keyword evidence="2" id="KW-1185">Reference proteome</keyword>
<evidence type="ECO:0000313" key="2">
    <source>
        <dbReference type="Proteomes" id="UP001186974"/>
    </source>
</evidence>
<feature type="non-terminal residue" evidence="1">
    <location>
        <position position="1"/>
    </location>
</feature>
<reference evidence="1" key="1">
    <citation type="submission" date="2024-09" db="EMBL/GenBank/DDBJ databases">
        <title>Black Yeasts Isolated from many extreme environments.</title>
        <authorList>
            <person name="Coleine C."/>
            <person name="Stajich J.E."/>
            <person name="Selbmann L."/>
        </authorList>
    </citation>
    <scope>NUCLEOTIDE SEQUENCE</scope>
    <source>
        <strain evidence="1">CCFEE 5737</strain>
    </source>
</reference>
<evidence type="ECO:0000313" key="1">
    <source>
        <dbReference type="EMBL" id="KAK3045282.1"/>
    </source>
</evidence>
<accession>A0ACC3CVR4</accession>
<gene>
    <name evidence="1" type="ORF">LTS18_014126</name>
</gene>
<comment type="caution">
    <text evidence="1">The sequence shown here is derived from an EMBL/GenBank/DDBJ whole genome shotgun (WGS) entry which is preliminary data.</text>
</comment>
<protein>
    <submittedName>
        <fullName evidence="1">Uncharacterized protein</fullName>
    </submittedName>
</protein>
<name>A0ACC3CVR4_9PEZI</name>
<proteinExistence type="predicted"/>
<sequence>VVSGFTGATGNFGGIIFAIIFRYHHSNYARVFWIIGVMMIGINLSVAWIRPVPKNQVGGR</sequence>